<dbReference type="EMBL" id="JAUTXU010000049">
    <property type="protein sequence ID" value="KAK3715445.1"/>
    <property type="molecule type" value="Genomic_DNA"/>
</dbReference>
<proteinExistence type="predicted"/>
<reference evidence="1" key="1">
    <citation type="submission" date="2023-07" db="EMBL/GenBank/DDBJ databases">
        <title>Black Yeasts Isolated from many extreme environments.</title>
        <authorList>
            <person name="Coleine C."/>
            <person name="Stajich J.E."/>
            <person name="Selbmann L."/>
        </authorList>
    </citation>
    <scope>NUCLEOTIDE SEQUENCE</scope>
    <source>
        <strain evidence="1">CCFEE 5714</strain>
    </source>
</reference>
<dbReference type="Proteomes" id="UP001281147">
    <property type="component" value="Unassembled WGS sequence"/>
</dbReference>
<evidence type="ECO:0000313" key="1">
    <source>
        <dbReference type="EMBL" id="KAK3715445.1"/>
    </source>
</evidence>
<gene>
    <name evidence="1" type="ORF">LTR37_007173</name>
</gene>
<accession>A0ACC3NF80</accession>
<keyword evidence="2" id="KW-1185">Reference proteome</keyword>
<evidence type="ECO:0000313" key="2">
    <source>
        <dbReference type="Proteomes" id="UP001281147"/>
    </source>
</evidence>
<sequence length="410" mass="44334">MARLVGSYTSRLFTNVRNSTRSVHRAEGTSAANPKSAGVPGALRIAGVRPPVGCGSPWPNRAAVLRDHATWILPRTQQQRCASHEPRSTSSDPAPASPEERSSAKQPRPGKPISRSLQAAREQSRAVRERVKSSLTGLTPHENIYNLPNILTVSRLIAAPVTAYLLLHDHHKWALALFAYAGITDLVDGWIARKWKLQTVAGSVIDPMADKALMIILTVTLAVKGAIPLYLATLILGRDAALAIAAIYYRYASLPAPKTMMRYWDFSLPSAEVHPTIVSKYNTLLQLLLIGSTLALPVVTAGGQYAGVLQHVGLSDGTLHQTMMYFQWLVAGTTAWSGLSYAYLKNAVTILGSNEELKAKQGARGRAIIGITFGSVVASAIYLAVTHDEVQLRADDESESSQRKEAQSSV</sequence>
<organism evidence="1 2">
    <name type="scientific">Vermiconidia calcicola</name>
    <dbReference type="NCBI Taxonomy" id="1690605"/>
    <lineage>
        <taxon>Eukaryota</taxon>
        <taxon>Fungi</taxon>
        <taxon>Dikarya</taxon>
        <taxon>Ascomycota</taxon>
        <taxon>Pezizomycotina</taxon>
        <taxon>Dothideomycetes</taxon>
        <taxon>Dothideomycetidae</taxon>
        <taxon>Mycosphaerellales</taxon>
        <taxon>Extremaceae</taxon>
        <taxon>Vermiconidia</taxon>
    </lineage>
</organism>
<comment type="caution">
    <text evidence="1">The sequence shown here is derived from an EMBL/GenBank/DDBJ whole genome shotgun (WGS) entry which is preliminary data.</text>
</comment>
<protein>
    <submittedName>
        <fullName evidence="1">Uncharacterized protein</fullName>
    </submittedName>
</protein>
<name>A0ACC3NF80_9PEZI</name>